<dbReference type="InterPro" id="IPR003008">
    <property type="entry name" value="Tubulin_FtsZ_GTPase"/>
</dbReference>
<dbReference type="InterPro" id="IPR018316">
    <property type="entry name" value="Tubulin/FtsZ_2-layer-sand-dom"/>
</dbReference>
<dbReference type="Gene3D" id="3.30.1330.20">
    <property type="entry name" value="Tubulin/FtsZ, C-terminal domain"/>
    <property type="match status" value="1"/>
</dbReference>
<dbReference type="GO" id="GO:0005874">
    <property type="term" value="C:microtubule"/>
    <property type="evidence" value="ECO:0007669"/>
    <property type="project" value="UniProtKB-KW"/>
</dbReference>
<keyword evidence="9" id="KW-0460">Magnesium</keyword>
<dbReference type="Gene3D" id="1.10.287.600">
    <property type="entry name" value="Helix hairpin bin"/>
    <property type="match status" value="1"/>
</dbReference>
<dbReference type="InterPro" id="IPR000217">
    <property type="entry name" value="Tubulin"/>
</dbReference>
<dbReference type="SMART" id="SM00865">
    <property type="entry name" value="Tubulin_C"/>
    <property type="match status" value="1"/>
</dbReference>
<comment type="function">
    <text evidence="12">Tubulin is the major constituent of microtubules, a cylinder consisting of laterally associated linear protofilaments composed of alpha- and beta-tubulin heterodimers. Microtubules grow by the addition of GTP-tubulin dimers to the microtubule end, where a stabilizing cap forms. Below the cap, tubulin dimers are in GDP-bound state, owing to GTPase activity of alpha-tubulin.</text>
</comment>
<keyword evidence="10" id="KW-0342">GTP-binding</keyword>
<evidence type="ECO:0000256" key="12">
    <source>
        <dbReference type="ARBA" id="ARBA00034296"/>
    </source>
</evidence>
<evidence type="ECO:0000256" key="1">
    <source>
        <dbReference type="ARBA" id="ARBA00001946"/>
    </source>
</evidence>
<feature type="domain" description="Tubulin/FtsZ GTPase" evidence="13">
    <location>
        <begin position="47"/>
        <end position="251"/>
    </location>
</feature>
<comment type="subcellular location">
    <subcellularLocation>
        <location evidence="2">Cytoplasm</location>
        <location evidence="2">Cytoskeleton</location>
    </subcellularLocation>
</comment>
<evidence type="ECO:0000256" key="6">
    <source>
        <dbReference type="ARBA" id="ARBA00022701"/>
    </source>
</evidence>
<evidence type="ECO:0000256" key="8">
    <source>
        <dbReference type="ARBA" id="ARBA00022741"/>
    </source>
</evidence>
<dbReference type="AlphaFoldDB" id="A0AAJ7W8A9"/>
<keyword evidence="15" id="KW-1185">Reference proteome</keyword>
<dbReference type="KEGG" id="ccal:108633102"/>
<dbReference type="PRINTS" id="PR01163">
    <property type="entry name" value="BETATUBULIN"/>
</dbReference>
<comment type="cofactor">
    <cofactor evidence="1">
        <name>Mg(2+)</name>
        <dbReference type="ChEBI" id="CHEBI:18420"/>
    </cofactor>
</comment>
<dbReference type="Pfam" id="PF00091">
    <property type="entry name" value="Tubulin"/>
    <property type="match status" value="1"/>
</dbReference>
<dbReference type="GO" id="GO:0005200">
    <property type="term" value="F:structural constituent of cytoskeleton"/>
    <property type="evidence" value="ECO:0007669"/>
    <property type="project" value="InterPro"/>
</dbReference>
<keyword evidence="8" id="KW-0547">Nucleotide-binding</keyword>
<dbReference type="FunFam" id="3.30.1330.20:FF:000009">
    <property type="entry name" value="Tubulin beta chain"/>
    <property type="match status" value="1"/>
</dbReference>
<dbReference type="Pfam" id="PF03953">
    <property type="entry name" value="Tubulin_C"/>
    <property type="match status" value="1"/>
</dbReference>
<dbReference type="InterPro" id="IPR013838">
    <property type="entry name" value="Beta-tubulin_BS"/>
</dbReference>
<evidence type="ECO:0000313" key="15">
    <source>
        <dbReference type="Proteomes" id="UP000694925"/>
    </source>
</evidence>
<evidence type="ECO:0000259" key="13">
    <source>
        <dbReference type="SMART" id="SM00864"/>
    </source>
</evidence>
<evidence type="ECO:0000256" key="3">
    <source>
        <dbReference type="ARBA" id="ARBA00009636"/>
    </source>
</evidence>
<dbReference type="InterPro" id="IPR008280">
    <property type="entry name" value="Tub_FtsZ_C"/>
</dbReference>
<protein>
    <submittedName>
        <fullName evidence="16">Tubulin beta chain-like isoform X1</fullName>
    </submittedName>
</protein>
<dbReference type="SUPFAM" id="SSF52490">
    <property type="entry name" value="Tubulin nucleotide-binding domain-like"/>
    <property type="match status" value="1"/>
</dbReference>
<evidence type="ECO:0000256" key="7">
    <source>
        <dbReference type="ARBA" id="ARBA00022723"/>
    </source>
</evidence>
<dbReference type="SUPFAM" id="SSF55307">
    <property type="entry name" value="Tubulin C-terminal domain-like"/>
    <property type="match status" value="1"/>
</dbReference>
<dbReference type="SMART" id="SM00864">
    <property type="entry name" value="Tubulin"/>
    <property type="match status" value="1"/>
</dbReference>
<dbReference type="InterPro" id="IPR002453">
    <property type="entry name" value="Beta_tubulin"/>
</dbReference>
<dbReference type="PANTHER" id="PTHR11588">
    <property type="entry name" value="TUBULIN"/>
    <property type="match status" value="1"/>
</dbReference>
<dbReference type="Proteomes" id="UP000694925">
    <property type="component" value="Unplaced"/>
</dbReference>
<dbReference type="GO" id="GO:0046872">
    <property type="term" value="F:metal ion binding"/>
    <property type="evidence" value="ECO:0007669"/>
    <property type="project" value="UniProtKB-KW"/>
</dbReference>
<evidence type="ECO:0000256" key="5">
    <source>
        <dbReference type="ARBA" id="ARBA00022490"/>
    </source>
</evidence>
<keyword evidence="11" id="KW-0206">Cytoskeleton</keyword>
<evidence type="ECO:0000259" key="14">
    <source>
        <dbReference type="SMART" id="SM00865"/>
    </source>
</evidence>
<feature type="domain" description="Tubulin/FtsZ 2-layer sandwich" evidence="14">
    <location>
        <begin position="253"/>
        <end position="390"/>
    </location>
</feature>
<dbReference type="CDD" id="cd02187">
    <property type="entry name" value="beta_tubulin"/>
    <property type="match status" value="1"/>
</dbReference>
<dbReference type="GeneID" id="108633102"/>
<name>A0AAJ7W8A9_9HYME</name>
<organism evidence="15 16">
    <name type="scientific">Ceratina calcarata</name>
    <dbReference type="NCBI Taxonomy" id="156304"/>
    <lineage>
        <taxon>Eukaryota</taxon>
        <taxon>Metazoa</taxon>
        <taxon>Ecdysozoa</taxon>
        <taxon>Arthropoda</taxon>
        <taxon>Hexapoda</taxon>
        <taxon>Insecta</taxon>
        <taxon>Pterygota</taxon>
        <taxon>Neoptera</taxon>
        <taxon>Endopterygota</taxon>
        <taxon>Hymenoptera</taxon>
        <taxon>Apocrita</taxon>
        <taxon>Aculeata</taxon>
        <taxon>Apoidea</taxon>
        <taxon>Anthophila</taxon>
        <taxon>Apidae</taxon>
        <taxon>Ceratina</taxon>
        <taxon>Zadontomerus</taxon>
    </lineage>
</organism>
<dbReference type="GO" id="GO:0003924">
    <property type="term" value="F:GTPase activity"/>
    <property type="evidence" value="ECO:0007669"/>
    <property type="project" value="InterPro"/>
</dbReference>
<evidence type="ECO:0000256" key="2">
    <source>
        <dbReference type="ARBA" id="ARBA00004245"/>
    </source>
</evidence>
<evidence type="ECO:0000256" key="4">
    <source>
        <dbReference type="ARBA" id="ARBA00011747"/>
    </source>
</evidence>
<reference evidence="16" key="1">
    <citation type="submission" date="2025-08" db="UniProtKB">
        <authorList>
            <consortium name="RefSeq"/>
        </authorList>
    </citation>
    <scope>IDENTIFICATION</scope>
    <source>
        <tissue evidence="16">Whole body</tissue>
    </source>
</reference>
<evidence type="ECO:0000256" key="11">
    <source>
        <dbReference type="ARBA" id="ARBA00023212"/>
    </source>
</evidence>
<keyword evidence="7" id="KW-0479">Metal-binding</keyword>
<accession>A0AAJ7W8A9</accession>
<keyword evidence="6" id="KW-0493">Microtubule</keyword>
<evidence type="ECO:0000256" key="9">
    <source>
        <dbReference type="ARBA" id="ARBA00022842"/>
    </source>
</evidence>
<proteinExistence type="inferred from homology"/>
<dbReference type="PRINTS" id="PR01161">
    <property type="entry name" value="TUBULIN"/>
</dbReference>
<dbReference type="InterPro" id="IPR037103">
    <property type="entry name" value="Tubulin/FtsZ-like_C"/>
</dbReference>
<dbReference type="InterPro" id="IPR036525">
    <property type="entry name" value="Tubulin/FtsZ_GTPase_sf"/>
</dbReference>
<dbReference type="Gene3D" id="3.40.50.1440">
    <property type="entry name" value="Tubulin/FtsZ, GTPase domain"/>
    <property type="match status" value="1"/>
</dbReference>
<sequence length="453" mass="50669">MREIVHVQIGQCGNNVGSKFWEVISDEHGLNAIGKFEGDSELQLQRMNVYFIDGPGNHAESRYARYVPRAILVDLDPGSLCSAQSGPCGRLFNPDNLVAGLTGAANNWAKGYYTEGAELSSFALERIRAEAEACDLLQGIQVVHSLSGGTGGGMGSLLLERLKEEYPERIVKTYSVIPCAEMSDVVVEPYNAILSLSKAVDHTDQTFCVDNRALYHICTRVLKLSTPTFTDVNHLISACMSGITTCFRFPGQLNTDLRKLHVNLVPYPRIHFFVPGYAPLLSRSSAPYTVLSVPELSQQLFNANSMLVYCDPRMSKFIAVATIFRGRMSTKHVDEQILAIRNRNSSYFVDWIPNNVQTAICDIAPRGLSMSASMISNTTAIQEPFKRLAAGFDGMLRRRAYVHWYTAEGMEETEFVDSRTVIYDLITEYQRQQEVTAETTFDDEPTEYEDWDK</sequence>
<keyword evidence="5" id="KW-0963">Cytoplasm</keyword>
<evidence type="ECO:0000256" key="10">
    <source>
        <dbReference type="ARBA" id="ARBA00023134"/>
    </source>
</evidence>
<dbReference type="GO" id="GO:0007017">
    <property type="term" value="P:microtubule-based process"/>
    <property type="evidence" value="ECO:0007669"/>
    <property type="project" value="InterPro"/>
</dbReference>
<dbReference type="GO" id="GO:0005525">
    <property type="term" value="F:GTP binding"/>
    <property type="evidence" value="ECO:0007669"/>
    <property type="project" value="UniProtKB-KW"/>
</dbReference>
<comment type="similarity">
    <text evidence="3">Belongs to the tubulin family.</text>
</comment>
<dbReference type="PROSITE" id="PS00228">
    <property type="entry name" value="TUBULIN_B_AUTOREG"/>
    <property type="match status" value="1"/>
</dbReference>
<dbReference type="RefSeq" id="XP_026666868.1">
    <property type="nucleotide sequence ID" value="XM_026811067.1"/>
</dbReference>
<dbReference type="InterPro" id="IPR023123">
    <property type="entry name" value="Tubulin_C"/>
</dbReference>
<evidence type="ECO:0000313" key="16">
    <source>
        <dbReference type="RefSeq" id="XP_026666868.1"/>
    </source>
</evidence>
<comment type="subunit">
    <text evidence="4">Dimer of alpha and beta chains. A typical microtubule is a hollow water-filled tube with an outer diameter of 25 nm and an inner diameter of 15 nM. Alpha-beta heterodimers associate head-to-tail to form protofilaments running lengthwise along the microtubule wall with the beta-tubulin subunit facing the microtubule plus end conferring a structural polarity. Microtubules usually have 13 protofilaments but different protofilament numbers can be found in some organisms and specialized cells.</text>
</comment>
<gene>
    <name evidence="16" type="primary">LOC108633102</name>
</gene>